<protein>
    <recommendedName>
        <fullName evidence="1">Peptidase A1 domain-containing protein</fullName>
    </recommendedName>
</protein>
<dbReference type="AlphaFoldDB" id="A0A7J6T286"/>
<dbReference type="EMBL" id="JABANO010014455">
    <property type="protein sequence ID" value="KAF4738520.1"/>
    <property type="molecule type" value="Genomic_DNA"/>
</dbReference>
<keyword evidence="4" id="KW-1185">Reference proteome</keyword>
<name>A0A7J6T286_PEROL</name>
<evidence type="ECO:0000313" key="3">
    <source>
        <dbReference type="EMBL" id="KAF4738520.1"/>
    </source>
</evidence>
<dbReference type="EMBL" id="JABANM010016297">
    <property type="protein sequence ID" value="KAF4729681.1"/>
    <property type="molecule type" value="Genomic_DNA"/>
</dbReference>
<dbReference type="PROSITE" id="PS51767">
    <property type="entry name" value="PEPTIDASE_A1"/>
    <property type="match status" value="1"/>
</dbReference>
<dbReference type="Proteomes" id="UP000553632">
    <property type="component" value="Unassembled WGS sequence"/>
</dbReference>
<organism evidence="3 4">
    <name type="scientific">Perkinsus olseni</name>
    <name type="common">Perkinsus atlanticus</name>
    <dbReference type="NCBI Taxonomy" id="32597"/>
    <lineage>
        <taxon>Eukaryota</taxon>
        <taxon>Sar</taxon>
        <taxon>Alveolata</taxon>
        <taxon>Perkinsozoa</taxon>
        <taxon>Perkinsea</taxon>
        <taxon>Perkinsida</taxon>
        <taxon>Perkinsidae</taxon>
        <taxon>Perkinsus</taxon>
    </lineage>
</organism>
<evidence type="ECO:0000313" key="5">
    <source>
        <dbReference type="Proteomes" id="UP000574390"/>
    </source>
</evidence>
<evidence type="ECO:0000313" key="4">
    <source>
        <dbReference type="Proteomes" id="UP000553632"/>
    </source>
</evidence>
<sequence>MASKGRGSFHFVADEEYDEALPTVQISSLRLSDVDGFLREYPVSLTSPLDTGSTALYLPNDIVEALSRNLRRRGYFDYAISECFEITDRGMLGVSGTVVDYLPVLSFDLGNQKRSMRVQLHPREYCHCSPAYCRVAMRASNSTSLGTPFCRAFNVHVDHDDHKRILTSKAREKTEHLY</sequence>
<dbReference type="InterPro" id="IPR021109">
    <property type="entry name" value="Peptidase_aspartic_dom_sf"/>
</dbReference>
<evidence type="ECO:0000259" key="1">
    <source>
        <dbReference type="PROSITE" id="PS51767"/>
    </source>
</evidence>
<reference evidence="4 5" key="1">
    <citation type="submission" date="2020-04" db="EMBL/GenBank/DDBJ databases">
        <title>Perkinsus olseni comparative genomics.</title>
        <authorList>
            <person name="Bogema D.R."/>
        </authorList>
    </citation>
    <scope>NUCLEOTIDE SEQUENCE [LARGE SCALE GENOMIC DNA]</scope>
    <source>
        <strain evidence="2">ATCC PRA-205</strain>
        <strain evidence="3 4">ATCC PRA-207</strain>
    </source>
</reference>
<evidence type="ECO:0000313" key="2">
    <source>
        <dbReference type="EMBL" id="KAF4729681.1"/>
    </source>
</evidence>
<dbReference type="InterPro" id="IPR033121">
    <property type="entry name" value="PEPTIDASE_A1"/>
</dbReference>
<accession>A0A7J6T286</accession>
<gene>
    <name evidence="2" type="ORF">FOZ62_025966</name>
    <name evidence="3" type="ORF">FOZ63_007038</name>
</gene>
<dbReference type="SUPFAM" id="SSF50630">
    <property type="entry name" value="Acid proteases"/>
    <property type="match status" value="1"/>
</dbReference>
<feature type="domain" description="Peptidase A1" evidence="1">
    <location>
        <begin position="1"/>
        <end position="168"/>
    </location>
</feature>
<comment type="caution">
    <text evidence="3">The sequence shown here is derived from an EMBL/GenBank/DDBJ whole genome shotgun (WGS) entry which is preliminary data.</text>
</comment>
<dbReference type="Proteomes" id="UP000574390">
    <property type="component" value="Unassembled WGS sequence"/>
</dbReference>
<proteinExistence type="predicted"/>
<dbReference type="Gene3D" id="2.40.70.10">
    <property type="entry name" value="Acid Proteases"/>
    <property type="match status" value="1"/>
</dbReference>